<evidence type="ECO:0000313" key="3">
    <source>
        <dbReference type="Proteomes" id="UP000694559"/>
    </source>
</evidence>
<protein>
    <submittedName>
        <fullName evidence="2">Uncharacterized protein</fullName>
    </submittedName>
</protein>
<dbReference type="AlphaFoldDB" id="A0A8C6Y382"/>
<dbReference type="Ensembl" id="ENSNNAT00000023534.1">
    <property type="protein sequence ID" value="ENSNNAP00000022460.1"/>
    <property type="gene ID" value="ENSNNAG00000014819.1"/>
</dbReference>
<keyword evidence="3" id="KW-1185">Reference proteome</keyword>
<organism evidence="2 3">
    <name type="scientific">Naja naja</name>
    <name type="common">Indian cobra</name>
    <dbReference type="NCBI Taxonomy" id="35670"/>
    <lineage>
        <taxon>Eukaryota</taxon>
        <taxon>Metazoa</taxon>
        <taxon>Chordata</taxon>
        <taxon>Craniata</taxon>
        <taxon>Vertebrata</taxon>
        <taxon>Euteleostomi</taxon>
        <taxon>Lepidosauria</taxon>
        <taxon>Squamata</taxon>
        <taxon>Bifurcata</taxon>
        <taxon>Unidentata</taxon>
        <taxon>Episquamata</taxon>
        <taxon>Toxicofera</taxon>
        <taxon>Serpentes</taxon>
        <taxon>Colubroidea</taxon>
        <taxon>Elapidae</taxon>
        <taxon>Elapinae</taxon>
        <taxon>Naja</taxon>
    </lineage>
</organism>
<feature type="region of interest" description="Disordered" evidence="1">
    <location>
        <begin position="1"/>
        <end position="28"/>
    </location>
</feature>
<evidence type="ECO:0000313" key="2">
    <source>
        <dbReference type="Ensembl" id="ENSNNAP00000022460.1"/>
    </source>
</evidence>
<dbReference type="OrthoDB" id="9046537at2759"/>
<reference evidence="2" key="2">
    <citation type="submission" date="2025-09" db="UniProtKB">
        <authorList>
            <consortium name="Ensembl"/>
        </authorList>
    </citation>
    <scope>IDENTIFICATION</scope>
</reference>
<reference evidence="2" key="1">
    <citation type="submission" date="2025-08" db="UniProtKB">
        <authorList>
            <consortium name="Ensembl"/>
        </authorList>
    </citation>
    <scope>IDENTIFICATION</scope>
</reference>
<sequence length="104" mass="11659">MGAQPAIPINQPRPVQTGSCCQALPSRRGTVPERRRIPRVPLLEVKYGGDPKDLRPEDFSTDWDKVGFLISLLSGSAARWDIQWNETALLDQFQEGLLSELLDE</sequence>
<evidence type="ECO:0000256" key="1">
    <source>
        <dbReference type="SAM" id="MobiDB-lite"/>
    </source>
</evidence>
<proteinExistence type="predicted"/>
<accession>A0A8C6Y382</accession>
<name>A0A8C6Y382_NAJNA</name>
<dbReference type="Proteomes" id="UP000694559">
    <property type="component" value="Unplaced"/>
</dbReference>